<dbReference type="InterPro" id="IPR029063">
    <property type="entry name" value="SAM-dependent_MTases_sf"/>
</dbReference>
<comment type="function">
    <text evidence="6">Specifically methylates the adenine in position 1618 of 23S rRNA.</text>
</comment>
<dbReference type="InterPro" id="IPR010286">
    <property type="entry name" value="METTL16/RlmF"/>
</dbReference>
<dbReference type="RefSeq" id="WP_345003669.1">
    <property type="nucleotide sequence ID" value="NZ_BAABCY010000004.1"/>
</dbReference>
<evidence type="ECO:0000256" key="2">
    <source>
        <dbReference type="ARBA" id="ARBA00022552"/>
    </source>
</evidence>
<dbReference type="EC" id="2.1.1.181" evidence="6"/>
<evidence type="ECO:0000256" key="6">
    <source>
        <dbReference type="HAMAP-Rule" id="MF_01848"/>
    </source>
</evidence>
<protein>
    <recommendedName>
        <fullName evidence="6">Ribosomal RNA large subunit methyltransferase F</fullName>
        <ecNumber evidence="6">2.1.1.181</ecNumber>
    </recommendedName>
    <alternativeName>
        <fullName evidence="6">23S rRNA mA1618 methyltransferase</fullName>
    </alternativeName>
    <alternativeName>
        <fullName evidence="6">rRNA adenine N-6-methyltransferase</fullName>
    </alternativeName>
</protein>
<dbReference type="Proteomes" id="UP001500954">
    <property type="component" value="Unassembled WGS sequence"/>
</dbReference>
<keyword evidence="1 6" id="KW-0963">Cytoplasm</keyword>
<dbReference type="PIRSF" id="PIRSF029038">
    <property type="entry name" value="Mtase_YbiN_prd"/>
    <property type="match status" value="1"/>
</dbReference>
<keyword evidence="8" id="KW-1185">Reference proteome</keyword>
<dbReference type="InterPro" id="IPR016909">
    <property type="entry name" value="rRNA_lsu_MeTfrase_F"/>
</dbReference>
<keyword evidence="3 6" id="KW-0489">Methyltransferase</keyword>
<evidence type="ECO:0000256" key="5">
    <source>
        <dbReference type="ARBA" id="ARBA00022691"/>
    </source>
</evidence>
<evidence type="ECO:0000256" key="3">
    <source>
        <dbReference type="ARBA" id="ARBA00022603"/>
    </source>
</evidence>
<sequence length="304" mass="34540">MEKNKKQSSIITNSGFHPRNKHQTGYDLEILCGIHSDLQQYVFENKYQTKTIDFANPKAVKALNTALLKWYYNIVFWEFPDNNLCPPVPGRVDYIHRLSDLIEGGEADSAIRVLDIGTGASCIYPILGHAEYNWHFVGTDIDELSLKHAQQIIVNNNLEGVISLRHQKNKLNILKGVITENDLFFITMCNPPFYKSEAEAIEATTRKLKGLNSKVPGIIRNFSGTHNELWCNGGEKAFLHNYLYESSLFKDQCRWFTSLVSKKELVRGLKVSLKKLGATKVKIINMGQGNKTSRIVAWSFVEQS</sequence>
<dbReference type="SUPFAM" id="SSF53335">
    <property type="entry name" value="S-adenosyl-L-methionine-dependent methyltransferases"/>
    <property type="match status" value="1"/>
</dbReference>
<dbReference type="HAMAP" id="MF_01848">
    <property type="entry name" value="23SrRNA_methyltr_F"/>
    <property type="match status" value="1"/>
</dbReference>
<evidence type="ECO:0000313" key="7">
    <source>
        <dbReference type="EMBL" id="GAA3552766.1"/>
    </source>
</evidence>
<dbReference type="Pfam" id="PF05971">
    <property type="entry name" value="Methyltransf_10"/>
    <property type="match status" value="1"/>
</dbReference>
<evidence type="ECO:0000313" key="8">
    <source>
        <dbReference type="Proteomes" id="UP001500954"/>
    </source>
</evidence>
<dbReference type="CDD" id="cd02440">
    <property type="entry name" value="AdoMet_MTases"/>
    <property type="match status" value="1"/>
</dbReference>
<name>A0ABP6WMU7_9FLAO</name>
<proteinExistence type="inferred from homology"/>
<dbReference type="Gene3D" id="3.40.50.150">
    <property type="entry name" value="Vaccinia Virus protein VP39"/>
    <property type="match status" value="1"/>
</dbReference>
<gene>
    <name evidence="6 7" type="primary">rlmF</name>
    <name evidence="7" type="ORF">GCM10022395_00380</name>
</gene>
<accession>A0ABP6WMU7</accession>
<dbReference type="PANTHER" id="PTHR13393:SF0">
    <property type="entry name" value="RNA N6-ADENOSINE-METHYLTRANSFERASE METTL16"/>
    <property type="match status" value="1"/>
</dbReference>
<comment type="subcellular location">
    <subcellularLocation>
        <location evidence="6">Cytoplasm</location>
    </subcellularLocation>
</comment>
<keyword evidence="5 6" id="KW-0949">S-adenosyl-L-methionine</keyword>
<keyword evidence="2 6" id="KW-0698">rRNA processing</keyword>
<evidence type="ECO:0000256" key="4">
    <source>
        <dbReference type="ARBA" id="ARBA00022679"/>
    </source>
</evidence>
<comment type="caution">
    <text evidence="7">The sequence shown here is derived from an EMBL/GenBank/DDBJ whole genome shotgun (WGS) entry which is preliminary data.</text>
</comment>
<comment type="catalytic activity">
    <reaction evidence="6">
        <text>adenosine(1618) in 23S rRNA + S-adenosyl-L-methionine = N(6)-methyladenosine(1618) in 23S rRNA + S-adenosyl-L-homocysteine + H(+)</text>
        <dbReference type="Rhea" id="RHEA:16497"/>
        <dbReference type="Rhea" id="RHEA-COMP:10229"/>
        <dbReference type="Rhea" id="RHEA-COMP:10231"/>
        <dbReference type="ChEBI" id="CHEBI:15378"/>
        <dbReference type="ChEBI" id="CHEBI:57856"/>
        <dbReference type="ChEBI" id="CHEBI:59789"/>
        <dbReference type="ChEBI" id="CHEBI:74411"/>
        <dbReference type="ChEBI" id="CHEBI:74449"/>
        <dbReference type="EC" id="2.1.1.181"/>
    </reaction>
</comment>
<dbReference type="PANTHER" id="PTHR13393">
    <property type="entry name" value="SAM-DEPENDENT METHYLTRANSFERASE"/>
    <property type="match status" value="1"/>
</dbReference>
<dbReference type="EMBL" id="BAABCY010000004">
    <property type="protein sequence ID" value="GAA3552766.1"/>
    <property type="molecule type" value="Genomic_DNA"/>
</dbReference>
<organism evidence="7 8">
    <name type="scientific">Snuella lapsa</name>
    <dbReference type="NCBI Taxonomy" id="870481"/>
    <lineage>
        <taxon>Bacteria</taxon>
        <taxon>Pseudomonadati</taxon>
        <taxon>Bacteroidota</taxon>
        <taxon>Flavobacteriia</taxon>
        <taxon>Flavobacteriales</taxon>
        <taxon>Flavobacteriaceae</taxon>
        <taxon>Snuella</taxon>
    </lineage>
</organism>
<dbReference type="NCBIfam" id="NF008725">
    <property type="entry name" value="PRK11727.1"/>
    <property type="match status" value="1"/>
</dbReference>
<comment type="similarity">
    <text evidence="6">Belongs to the methyltransferase superfamily. METTL16/RlmF family.</text>
</comment>
<keyword evidence="4 6" id="KW-0808">Transferase</keyword>
<reference evidence="8" key="1">
    <citation type="journal article" date="2019" name="Int. J. Syst. Evol. Microbiol.">
        <title>The Global Catalogue of Microorganisms (GCM) 10K type strain sequencing project: providing services to taxonomists for standard genome sequencing and annotation.</title>
        <authorList>
            <consortium name="The Broad Institute Genomics Platform"/>
            <consortium name="The Broad Institute Genome Sequencing Center for Infectious Disease"/>
            <person name="Wu L."/>
            <person name="Ma J."/>
        </authorList>
    </citation>
    <scope>NUCLEOTIDE SEQUENCE [LARGE SCALE GENOMIC DNA]</scope>
    <source>
        <strain evidence="8">JCM 17111</strain>
    </source>
</reference>
<evidence type="ECO:0000256" key="1">
    <source>
        <dbReference type="ARBA" id="ARBA00022490"/>
    </source>
</evidence>